<keyword evidence="2" id="KW-1185">Reference proteome</keyword>
<dbReference type="EMBL" id="VJMJ01000048">
    <property type="protein sequence ID" value="KAF0740595.1"/>
    <property type="molecule type" value="Genomic_DNA"/>
</dbReference>
<reference evidence="1 2" key="1">
    <citation type="submission" date="2019-07" db="EMBL/GenBank/DDBJ databases">
        <title>Genomics analysis of Aphanomyces spp. identifies a new class of oomycete effector associated with host adaptation.</title>
        <authorList>
            <person name="Gaulin E."/>
        </authorList>
    </citation>
    <scope>NUCLEOTIDE SEQUENCE [LARGE SCALE GENOMIC DNA]</scope>
    <source>
        <strain evidence="1 2">ATCC 201684</strain>
    </source>
</reference>
<dbReference type="AlphaFoldDB" id="A0A6G0XJQ0"/>
<protein>
    <submittedName>
        <fullName evidence="1">Uncharacterized protein</fullName>
    </submittedName>
</protein>
<dbReference type="VEuPathDB" id="FungiDB:AeMF1_004899"/>
<organism evidence="1 2">
    <name type="scientific">Aphanomyces euteiches</name>
    <dbReference type="NCBI Taxonomy" id="100861"/>
    <lineage>
        <taxon>Eukaryota</taxon>
        <taxon>Sar</taxon>
        <taxon>Stramenopiles</taxon>
        <taxon>Oomycota</taxon>
        <taxon>Saprolegniomycetes</taxon>
        <taxon>Saprolegniales</taxon>
        <taxon>Verrucalvaceae</taxon>
        <taxon>Aphanomyces</taxon>
    </lineage>
</organism>
<dbReference type="PANTHER" id="PTHR35871">
    <property type="entry name" value="EXPRESSED PROTEIN"/>
    <property type="match status" value="1"/>
</dbReference>
<name>A0A6G0XJQ0_9STRA</name>
<proteinExistence type="predicted"/>
<dbReference type="PANTHER" id="PTHR35871:SF1">
    <property type="entry name" value="CXC1-LIKE CYSTEINE CLUSTER ASSOCIATED WITH KDZ TRANSPOSASES DOMAIN-CONTAINING PROTEIN"/>
    <property type="match status" value="1"/>
</dbReference>
<comment type="caution">
    <text evidence="1">The sequence shown here is derived from an EMBL/GenBank/DDBJ whole genome shotgun (WGS) entry which is preliminary data.</text>
</comment>
<accession>A0A6G0XJQ0</accession>
<sequence>MLTGATKTSVSPMTANRRMQRIGYRYGVWKKAVYLDGHERDDVKRYREQFCAAFLGHSSQMRFYSCESMGQVNMPIDMTAPEVVWVTHDESVFYANDDGGRGWSNDDERPDLHKKGRGRSIMVSDFSARAMYDSSTVTKGTLLNDHVMKQIHGDVLVASKAMHPEYIALFTFDQSTNHTACAVDALRATSMNMIPGGAQALLRPGFYNGTVQEMVIGADSHFAGQAKGLKQVLSEHGIDITARKIKIKQDRRLLCPPLHGVTPGLWLKIRSWKRQLSQRAIFVPPQVPLRVEPDRVVLRFARLNCDYSFVGLQLCVSKSLESLPLSSIRKFFRRCFHFIQSYSYGCDYKLTKFVHKKYKSHRRIPESILHEKD</sequence>
<evidence type="ECO:0000313" key="2">
    <source>
        <dbReference type="Proteomes" id="UP000481153"/>
    </source>
</evidence>
<evidence type="ECO:0000313" key="1">
    <source>
        <dbReference type="EMBL" id="KAF0740595.1"/>
    </source>
</evidence>
<gene>
    <name evidence="1" type="ORF">Ae201684_003972</name>
</gene>
<dbReference type="Proteomes" id="UP000481153">
    <property type="component" value="Unassembled WGS sequence"/>
</dbReference>